<reference evidence="2 3" key="2">
    <citation type="journal article" date="2017" name="Front. Plant Sci.">
        <title>Gene Classification and Mining of Molecular Markers Useful in Red Clover (Trifolium pratense) Breeding.</title>
        <authorList>
            <person name="Istvanek J."/>
            <person name="Dluhosova J."/>
            <person name="Dluhos P."/>
            <person name="Patkova L."/>
            <person name="Nedelnik J."/>
            <person name="Repkova J."/>
        </authorList>
    </citation>
    <scope>NUCLEOTIDE SEQUENCE [LARGE SCALE GENOMIC DNA]</scope>
    <source>
        <strain evidence="3">cv. Tatra</strain>
        <tissue evidence="2">Young leaves</tissue>
    </source>
</reference>
<evidence type="ECO:0000313" key="3">
    <source>
        <dbReference type="Proteomes" id="UP000236291"/>
    </source>
</evidence>
<keyword evidence="1" id="KW-1133">Transmembrane helix</keyword>
<dbReference type="EMBL" id="ASHM01083850">
    <property type="protein sequence ID" value="PNX60872.1"/>
    <property type="molecule type" value="Genomic_DNA"/>
</dbReference>
<organism evidence="2 3">
    <name type="scientific">Trifolium pratense</name>
    <name type="common">Red clover</name>
    <dbReference type="NCBI Taxonomy" id="57577"/>
    <lineage>
        <taxon>Eukaryota</taxon>
        <taxon>Viridiplantae</taxon>
        <taxon>Streptophyta</taxon>
        <taxon>Embryophyta</taxon>
        <taxon>Tracheophyta</taxon>
        <taxon>Spermatophyta</taxon>
        <taxon>Magnoliopsida</taxon>
        <taxon>eudicotyledons</taxon>
        <taxon>Gunneridae</taxon>
        <taxon>Pentapetalae</taxon>
        <taxon>rosids</taxon>
        <taxon>fabids</taxon>
        <taxon>Fabales</taxon>
        <taxon>Fabaceae</taxon>
        <taxon>Papilionoideae</taxon>
        <taxon>50 kb inversion clade</taxon>
        <taxon>NPAAA clade</taxon>
        <taxon>Hologalegina</taxon>
        <taxon>IRL clade</taxon>
        <taxon>Trifolieae</taxon>
        <taxon>Trifolium</taxon>
    </lineage>
</organism>
<keyword evidence="1" id="KW-0472">Membrane</keyword>
<comment type="caution">
    <text evidence="2">The sequence shown here is derived from an EMBL/GenBank/DDBJ whole genome shotgun (WGS) entry which is preliminary data.</text>
</comment>
<dbReference type="AlphaFoldDB" id="A0A2K3K3N6"/>
<accession>A0A2K3K3N6</accession>
<gene>
    <name evidence="2" type="ORF">L195_g052160</name>
</gene>
<dbReference type="Proteomes" id="UP000236291">
    <property type="component" value="Unassembled WGS sequence"/>
</dbReference>
<evidence type="ECO:0000313" key="2">
    <source>
        <dbReference type="EMBL" id="PNX60872.1"/>
    </source>
</evidence>
<name>A0A2K3K3N6_TRIPR</name>
<keyword evidence="1" id="KW-0812">Transmembrane</keyword>
<protein>
    <submittedName>
        <fullName evidence="2">Uncharacterized protein</fullName>
    </submittedName>
</protein>
<evidence type="ECO:0000256" key="1">
    <source>
        <dbReference type="SAM" id="Phobius"/>
    </source>
</evidence>
<reference evidence="2 3" key="1">
    <citation type="journal article" date="2014" name="Am. J. Bot.">
        <title>Genome assembly and annotation for red clover (Trifolium pratense; Fabaceae).</title>
        <authorList>
            <person name="Istvanek J."/>
            <person name="Jaros M."/>
            <person name="Krenek A."/>
            <person name="Repkova J."/>
        </authorList>
    </citation>
    <scope>NUCLEOTIDE SEQUENCE [LARGE SCALE GENOMIC DNA]</scope>
    <source>
        <strain evidence="3">cv. Tatra</strain>
        <tissue evidence="2">Young leaves</tissue>
    </source>
</reference>
<proteinExistence type="predicted"/>
<sequence length="56" mass="6243">MDTPKPLERISIHDSQLVLRSTGAAIQYSIIWLVAIMLHAISVARLWQGGRSNDRG</sequence>
<feature type="transmembrane region" description="Helical" evidence="1">
    <location>
        <begin position="25"/>
        <end position="47"/>
    </location>
</feature>